<evidence type="ECO:0000256" key="1">
    <source>
        <dbReference type="ARBA" id="ARBA00022679"/>
    </source>
</evidence>
<keyword evidence="4" id="KW-1185">Reference proteome</keyword>
<sequence>MTMPDAPASALFSRDAENYDVQRRRLIPCFDAFYGAALTLIAEGRSAQAIDVLDLGAGTGLFSSMILAQQPVGRLCLLDGSAAMLDQARARFAGLDSIDYRIADMTGADLGGGWDVVVSSLAIHHLPDEAKRGLYRRVRAALKPGGLFVNAEQVAGPTPTADARYARLWLEQIRRLGVPEPEVEKALQRMSYDVCAPVGLQLQWLEEVGFSDVDCSFKAWRFAVLSGRA</sequence>
<dbReference type="Gene3D" id="3.40.50.150">
    <property type="entry name" value="Vaccinia Virus protein VP39"/>
    <property type="match status" value="1"/>
</dbReference>
<evidence type="ECO:0000313" key="3">
    <source>
        <dbReference type="EMBL" id="SNB71178.1"/>
    </source>
</evidence>
<dbReference type="SUPFAM" id="SSF53335">
    <property type="entry name" value="S-adenosyl-L-methionine-dependent methyltransferases"/>
    <property type="match status" value="1"/>
</dbReference>
<protein>
    <submittedName>
        <fullName evidence="3">Ubiquinone/menaquinone biosynthesis C-methylase UbiE</fullName>
    </submittedName>
</protein>
<dbReference type="PANTHER" id="PTHR43861:SF3">
    <property type="entry name" value="PUTATIVE (AFU_ORTHOLOGUE AFUA_2G14390)-RELATED"/>
    <property type="match status" value="1"/>
</dbReference>
<accession>A0A212RFW5</accession>
<keyword evidence="1" id="KW-0808">Transferase</keyword>
<keyword evidence="3" id="KW-0830">Ubiquinone</keyword>
<proteinExistence type="predicted"/>
<evidence type="ECO:0000313" key="4">
    <source>
        <dbReference type="Proteomes" id="UP000198418"/>
    </source>
</evidence>
<gene>
    <name evidence="3" type="ORF">SAMN06265338_104101</name>
</gene>
<reference evidence="4" key="1">
    <citation type="submission" date="2017-06" db="EMBL/GenBank/DDBJ databases">
        <authorList>
            <person name="Varghese N."/>
            <person name="Submissions S."/>
        </authorList>
    </citation>
    <scope>NUCLEOTIDE SEQUENCE [LARGE SCALE GENOMIC DNA]</scope>
    <source>
        <strain evidence="4">DSM 137</strain>
    </source>
</reference>
<evidence type="ECO:0000259" key="2">
    <source>
        <dbReference type="Pfam" id="PF13649"/>
    </source>
</evidence>
<organism evidence="3 4">
    <name type="scientific">Rhodoblastus acidophilus</name>
    <name type="common">Rhodopseudomonas acidophila</name>
    <dbReference type="NCBI Taxonomy" id="1074"/>
    <lineage>
        <taxon>Bacteria</taxon>
        <taxon>Pseudomonadati</taxon>
        <taxon>Pseudomonadota</taxon>
        <taxon>Alphaproteobacteria</taxon>
        <taxon>Hyphomicrobiales</taxon>
        <taxon>Rhodoblastaceae</taxon>
        <taxon>Rhodoblastus</taxon>
    </lineage>
</organism>
<dbReference type="Pfam" id="PF13649">
    <property type="entry name" value="Methyltransf_25"/>
    <property type="match status" value="1"/>
</dbReference>
<dbReference type="InterPro" id="IPR029063">
    <property type="entry name" value="SAM-dependent_MTases_sf"/>
</dbReference>
<dbReference type="CDD" id="cd02440">
    <property type="entry name" value="AdoMet_MTases"/>
    <property type="match status" value="1"/>
</dbReference>
<dbReference type="RefSeq" id="WP_088520775.1">
    <property type="nucleotide sequence ID" value="NZ_FYDG01000004.1"/>
</dbReference>
<keyword evidence="3" id="KW-0489">Methyltransferase</keyword>
<dbReference type="GO" id="GO:0032259">
    <property type="term" value="P:methylation"/>
    <property type="evidence" value="ECO:0007669"/>
    <property type="project" value="UniProtKB-KW"/>
</dbReference>
<dbReference type="OrthoDB" id="9795634at2"/>
<dbReference type="InterPro" id="IPR041698">
    <property type="entry name" value="Methyltransf_25"/>
</dbReference>
<name>A0A212RFW5_RHOAC</name>
<feature type="domain" description="Methyltransferase" evidence="2">
    <location>
        <begin position="52"/>
        <end position="146"/>
    </location>
</feature>
<dbReference type="AlphaFoldDB" id="A0A212RFW5"/>
<dbReference type="PANTHER" id="PTHR43861">
    <property type="entry name" value="TRANS-ACONITATE 2-METHYLTRANSFERASE-RELATED"/>
    <property type="match status" value="1"/>
</dbReference>
<dbReference type="GO" id="GO:0008168">
    <property type="term" value="F:methyltransferase activity"/>
    <property type="evidence" value="ECO:0007669"/>
    <property type="project" value="UniProtKB-KW"/>
</dbReference>
<dbReference type="EMBL" id="FYDG01000004">
    <property type="protein sequence ID" value="SNB71178.1"/>
    <property type="molecule type" value="Genomic_DNA"/>
</dbReference>
<dbReference type="Proteomes" id="UP000198418">
    <property type="component" value="Unassembled WGS sequence"/>
</dbReference>